<dbReference type="EMBL" id="CAJPWZ010002936">
    <property type="protein sequence ID" value="CAG2248387.1"/>
    <property type="molecule type" value="Genomic_DNA"/>
</dbReference>
<gene>
    <name evidence="1" type="ORF">MEDL_60240</name>
</gene>
<protein>
    <submittedName>
        <fullName evidence="1">Uncharacterized protein</fullName>
    </submittedName>
</protein>
<evidence type="ECO:0000313" key="1">
    <source>
        <dbReference type="EMBL" id="CAG2248387.1"/>
    </source>
</evidence>
<dbReference type="AlphaFoldDB" id="A0A8S3UW46"/>
<reference evidence="1" key="1">
    <citation type="submission" date="2021-03" db="EMBL/GenBank/DDBJ databases">
        <authorList>
            <person name="Bekaert M."/>
        </authorList>
    </citation>
    <scope>NUCLEOTIDE SEQUENCE</scope>
</reference>
<comment type="caution">
    <text evidence="1">The sequence shown here is derived from an EMBL/GenBank/DDBJ whole genome shotgun (WGS) entry which is preliminary data.</text>
</comment>
<evidence type="ECO:0000313" key="2">
    <source>
        <dbReference type="Proteomes" id="UP000683360"/>
    </source>
</evidence>
<organism evidence="1 2">
    <name type="scientific">Mytilus edulis</name>
    <name type="common">Blue mussel</name>
    <dbReference type="NCBI Taxonomy" id="6550"/>
    <lineage>
        <taxon>Eukaryota</taxon>
        <taxon>Metazoa</taxon>
        <taxon>Spiralia</taxon>
        <taxon>Lophotrochozoa</taxon>
        <taxon>Mollusca</taxon>
        <taxon>Bivalvia</taxon>
        <taxon>Autobranchia</taxon>
        <taxon>Pteriomorphia</taxon>
        <taxon>Mytilida</taxon>
        <taxon>Mytiloidea</taxon>
        <taxon>Mytilidae</taxon>
        <taxon>Mytilinae</taxon>
        <taxon>Mytilus</taxon>
    </lineage>
</organism>
<accession>A0A8S3UW46</accession>
<keyword evidence="2" id="KW-1185">Reference proteome</keyword>
<sequence length="159" mass="18597">MSESSNENKQIDKVDLPQVAPEMVHIKPVTKITQPEFQCSEIDDEIKTVAAKSILTGNSPCNDSHYQKIVYNRRSEGDFVLGKDKKRETIVICNTRKHIIRHVNLDTNKSEYEDIMYNVNRFRDVRKTDDEEINCFVCHVPIFERYAEVNKLCPWCFVE</sequence>
<name>A0A8S3UW46_MYTED</name>
<dbReference type="Proteomes" id="UP000683360">
    <property type="component" value="Unassembled WGS sequence"/>
</dbReference>
<proteinExistence type="predicted"/>